<accession>A0A699GMY3</accession>
<feature type="compositionally biased region" description="Polar residues" evidence="2">
    <location>
        <begin position="687"/>
        <end position="698"/>
    </location>
</feature>
<feature type="region of interest" description="Disordered" evidence="2">
    <location>
        <begin position="1021"/>
        <end position="1063"/>
    </location>
</feature>
<evidence type="ECO:0000313" key="3">
    <source>
        <dbReference type="EMBL" id="GEV13612.1"/>
    </source>
</evidence>
<feature type="coiled-coil region" evidence="1">
    <location>
        <begin position="925"/>
        <end position="959"/>
    </location>
</feature>
<name>A0A699GMY3_TANCI</name>
<feature type="region of interest" description="Disordered" evidence="2">
    <location>
        <begin position="274"/>
        <end position="296"/>
    </location>
</feature>
<protein>
    <submittedName>
        <fullName evidence="3">Putative Gag-Pol polyprotein</fullName>
    </submittedName>
</protein>
<evidence type="ECO:0000256" key="2">
    <source>
        <dbReference type="SAM" id="MobiDB-lite"/>
    </source>
</evidence>
<feature type="region of interest" description="Disordered" evidence="2">
    <location>
        <begin position="687"/>
        <end position="740"/>
    </location>
</feature>
<organism evidence="3">
    <name type="scientific">Tanacetum cinerariifolium</name>
    <name type="common">Dalmatian daisy</name>
    <name type="synonym">Chrysanthemum cinerariifolium</name>
    <dbReference type="NCBI Taxonomy" id="118510"/>
    <lineage>
        <taxon>Eukaryota</taxon>
        <taxon>Viridiplantae</taxon>
        <taxon>Streptophyta</taxon>
        <taxon>Embryophyta</taxon>
        <taxon>Tracheophyta</taxon>
        <taxon>Spermatophyta</taxon>
        <taxon>Magnoliopsida</taxon>
        <taxon>eudicotyledons</taxon>
        <taxon>Gunneridae</taxon>
        <taxon>Pentapetalae</taxon>
        <taxon>asterids</taxon>
        <taxon>campanulids</taxon>
        <taxon>Asterales</taxon>
        <taxon>Asteraceae</taxon>
        <taxon>Asteroideae</taxon>
        <taxon>Anthemideae</taxon>
        <taxon>Anthemidinae</taxon>
        <taxon>Tanacetum</taxon>
    </lineage>
</organism>
<feature type="compositionally biased region" description="Basic and acidic residues" evidence="2">
    <location>
        <begin position="711"/>
        <end position="726"/>
    </location>
</feature>
<feature type="coiled-coil region" evidence="1">
    <location>
        <begin position="92"/>
        <end position="126"/>
    </location>
</feature>
<feature type="compositionally biased region" description="Basic and acidic residues" evidence="2">
    <location>
        <begin position="1045"/>
        <end position="1063"/>
    </location>
</feature>
<proteinExistence type="predicted"/>
<reference evidence="3" key="1">
    <citation type="journal article" date="2019" name="Sci. Rep.">
        <title>Draft genome of Tanacetum cinerariifolium, the natural source of mosquito coil.</title>
        <authorList>
            <person name="Yamashiro T."/>
            <person name="Shiraishi A."/>
            <person name="Satake H."/>
            <person name="Nakayama K."/>
        </authorList>
    </citation>
    <scope>NUCLEOTIDE SEQUENCE</scope>
</reference>
<dbReference type="EMBL" id="BKCJ010015540">
    <property type="protein sequence ID" value="GEV13612.1"/>
    <property type="molecule type" value="Genomic_DNA"/>
</dbReference>
<gene>
    <name evidence="3" type="ORF">Tci_085589</name>
</gene>
<feature type="compositionally biased region" description="Basic and acidic residues" evidence="2">
    <location>
        <begin position="1024"/>
        <end position="1038"/>
    </location>
</feature>
<dbReference type="AlphaFoldDB" id="A0A699GMY3"/>
<keyword evidence="1" id="KW-0175">Coiled coil</keyword>
<comment type="caution">
    <text evidence="3">The sequence shown here is derived from an EMBL/GenBank/DDBJ whole genome shotgun (WGS) entry which is preliminary data.</text>
</comment>
<evidence type="ECO:0000256" key="1">
    <source>
        <dbReference type="SAM" id="Coils"/>
    </source>
</evidence>
<feature type="compositionally biased region" description="Basic residues" evidence="2">
    <location>
        <begin position="699"/>
        <end position="710"/>
    </location>
</feature>
<feature type="compositionally biased region" description="Basic and acidic residues" evidence="2">
    <location>
        <begin position="274"/>
        <end position="283"/>
    </location>
</feature>
<sequence>MAYTSSSFSSSLSSDLDVDSCSNSYMKAYVNLKEEYDSLTLNYKKSQYNLLSYKAGLQFVKERLVHYKKNKAVFTDEINVLNLEVKLRDNVLAEYTKNLEKVEKERDELKLTLEKLQNSSKSLNNLLDSQVSDKSKAGLGYKEITPDIFVNSSKILEKQYNRLDKGYHEVPLPFTRNYMPPKRDLRLIDEHFESMYVDVISNITPSDVKTVDVNHKGVFSTKEPNFVMNKIFSPPIIEDWHSDDESEVEISPTVKVKIVKPSIKKIKFVKTAREKVKNEESPKQHKNHPRGSQRNWNNLMSQRLGSNFKILNKACYVCGSFEHLQGFVPQAVLTRLGKINNVGASVTTAVRLVNTAGSKSTVNHPRLISKAFKRGNSYDTRPFNKFSANKSNVFNKKVNTVRVNDSTAKKRAVVSGNIGREMQVYNGLDPKKSITLLFYVQGNPQQKEYKEKGFIDSDGKGSKEGLVACQDEKKKELQQEYILIPICTTDPLISQGTKDSAVDAGKKAPEVDENEASKCSPINIVRSSFVNVASQTPINTAGPSPNDAGIFGNVYDDEVLEKEVDINNVDSSCTIHEATKNKKDERGIVIKNKARLVAQGHTQEEASTPMESNKPLIKDEEAEDLDVYLYRSMIGSLMNLTASRPDITFLCVPGQGVDFSGVITSLFDTMMVQAVADIGDTLVETHQTPIVDQPSTSKSYRKQKHMRKQRKEAEVSHDESEDKDHVPTPSSDPLSSDEDSYSLNELIGLRRLKKIGSGSKVKSSMKKDSLCAQEDASKQERMIEEIDQNVEIALDDDTKGRTNNNEMFGVDDLAGEEVAIDTTTGEHEEQIIEDVSTIEPVTTVGEVVTTTIKVSAASTTDVTEDEITMAQALDALKSTKPKVVIQEQEMSTTILAAATTVTTAVLTPRAKGKAKMIEPKVPIKKKDQMRINEEYVRKLEAEEQEVTRLTRAQQDEEANILWDNTQAMMEANRLLCERLQVREREEFSEGRSFDEVKKLFNREMRKVNDFIAMDSEAQNYSVKEAQESGTKRTAEHLESNISKKQKVDENVKPVIDDTEELKK</sequence>